<keyword evidence="6" id="KW-1185">Reference proteome</keyword>
<dbReference type="Gene3D" id="1.10.1040.10">
    <property type="entry name" value="N-(1-d-carboxylethyl)-l-norvaline Dehydrogenase, domain 2"/>
    <property type="match status" value="1"/>
</dbReference>
<accession>A0A841E8Z2</accession>
<dbReference type="Gene3D" id="3.40.50.720">
    <property type="entry name" value="NAD(P)-binding Rossmann-like Domain"/>
    <property type="match status" value="1"/>
</dbReference>
<evidence type="ECO:0000256" key="2">
    <source>
        <dbReference type="ARBA" id="ARBA00023002"/>
    </source>
</evidence>
<dbReference type="InterPro" id="IPR006115">
    <property type="entry name" value="6PGDH_NADP-bd"/>
</dbReference>
<dbReference type="Proteomes" id="UP000578077">
    <property type="component" value="Unassembled WGS sequence"/>
</dbReference>
<name>A0A841E8Z2_9ACTN</name>
<dbReference type="PANTHER" id="PTHR43580">
    <property type="entry name" value="OXIDOREDUCTASE GLYR1-RELATED"/>
    <property type="match status" value="1"/>
</dbReference>
<comment type="caution">
    <text evidence="5">The sequence shown here is derived from an EMBL/GenBank/DDBJ whole genome shotgun (WGS) entry which is preliminary data.</text>
</comment>
<dbReference type="InterPro" id="IPR013328">
    <property type="entry name" value="6PGD_dom2"/>
</dbReference>
<reference evidence="5 6" key="1">
    <citation type="submission" date="2020-08" db="EMBL/GenBank/DDBJ databases">
        <title>Sequencing the genomes of 1000 actinobacteria strains.</title>
        <authorList>
            <person name="Klenk H.-P."/>
        </authorList>
    </citation>
    <scope>NUCLEOTIDE SEQUENCE [LARGE SCALE GENOMIC DNA]</scope>
    <source>
        <strain evidence="5 6">DSM 44593</strain>
    </source>
</reference>
<dbReference type="GO" id="GO:0050661">
    <property type="term" value="F:NADP binding"/>
    <property type="evidence" value="ECO:0007669"/>
    <property type="project" value="InterPro"/>
</dbReference>
<dbReference type="GO" id="GO:0016491">
    <property type="term" value="F:oxidoreductase activity"/>
    <property type="evidence" value="ECO:0007669"/>
    <property type="project" value="UniProtKB-KW"/>
</dbReference>
<dbReference type="EMBL" id="JACHLY010000001">
    <property type="protein sequence ID" value="MBB5997578.1"/>
    <property type="molecule type" value="Genomic_DNA"/>
</dbReference>
<dbReference type="RefSeq" id="WP_184633825.1">
    <property type="nucleotide sequence ID" value="NZ_BAABKT010000005.1"/>
</dbReference>
<keyword evidence="2" id="KW-0560">Oxidoreductase</keyword>
<feature type="domain" description="6-phosphogluconate dehydrogenase NADP-binding" evidence="3">
    <location>
        <begin position="14"/>
        <end position="169"/>
    </location>
</feature>
<dbReference type="InterPro" id="IPR048666">
    <property type="entry name" value="RedAm-like_C"/>
</dbReference>
<dbReference type="Pfam" id="PF21761">
    <property type="entry name" value="RedAm-like_C"/>
    <property type="match status" value="1"/>
</dbReference>
<organism evidence="5 6">
    <name type="scientific">Streptomonospora salina</name>
    <dbReference type="NCBI Taxonomy" id="104205"/>
    <lineage>
        <taxon>Bacteria</taxon>
        <taxon>Bacillati</taxon>
        <taxon>Actinomycetota</taxon>
        <taxon>Actinomycetes</taxon>
        <taxon>Streptosporangiales</taxon>
        <taxon>Nocardiopsidaceae</taxon>
        <taxon>Streptomonospora</taxon>
    </lineage>
</organism>
<gene>
    <name evidence="5" type="ORF">HNR25_001329</name>
</gene>
<dbReference type="PANTHER" id="PTHR43580:SF2">
    <property type="entry name" value="CYTOKINE-LIKE NUCLEAR FACTOR N-PAC"/>
    <property type="match status" value="1"/>
</dbReference>
<dbReference type="InterPro" id="IPR036291">
    <property type="entry name" value="NAD(P)-bd_dom_sf"/>
</dbReference>
<proteinExistence type="inferred from homology"/>
<evidence type="ECO:0000256" key="1">
    <source>
        <dbReference type="ARBA" id="ARBA00009080"/>
    </source>
</evidence>
<evidence type="ECO:0000313" key="6">
    <source>
        <dbReference type="Proteomes" id="UP000578077"/>
    </source>
</evidence>
<feature type="domain" description="NADPH-dependent reductive aminase-like C-terminal" evidence="4">
    <location>
        <begin position="171"/>
        <end position="296"/>
    </location>
</feature>
<dbReference type="SUPFAM" id="SSF51735">
    <property type="entry name" value="NAD(P)-binding Rossmann-fold domains"/>
    <property type="match status" value="1"/>
</dbReference>
<dbReference type="AlphaFoldDB" id="A0A841E8Z2"/>
<evidence type="ECO:0000313" key="5">
    <source>
        <dbReference type="EMBL" id="MBB5997578.1"/>
    </source>
</evidence>
<dbReference type="PIRSF" id="PIRSF000103">
    <property type="entry name" value="HIBADH"/>
    <property type="match status" value="1"/>
</dbReference>
<dbReference type="Pfam" id="PF03446">
    <property type="entry name" value="NAD_binding_2"/>
    <property type="match status" value="1"/>
</dbReference>
<sequence length="307" mass="31489">MTNSPSPHTQSPAVSVIGLGPMGSALARGFLAGGVPTTVWNRTRAKAEALAPEGADVAADPASAARAAHTVVTCLRDHAATRELLASLPDGALSGRTVVVLASSTPNEARATRAWADAQGVDLLIGAIMVPTPLIGTGNALILYSGGRDLLDRSRPVLETVAPRSEYVGDDPGSAALLDTGMLDVFFAGMTGFLHASAMAAAQGSSAAVFAPWAKEMLAILPATFDGLAADVDAGHHPGHRDNLAMEEAALGHIVHTSRESGLDSRLPELMHGLARTAVERGHGADGWSRVVDVLRAAPERESAQGG</sequence>
<dbReference type="InterPro" id="IPR051265">
    <property type="entry name" value="HIBADH-related_NP60_sf"/>
</dbReference>
<evidence type="ECO:0000259" key="3">
    <source>
        <dbReference type="Pfam" id="PF03446"/>
    </source>
</evidence>
<comment type="similarity">
    <text evidence="1">Belongs to the HIBADH-related family.</text>
</comment>
<evidence type="ECO:0000259" key="4">
    <source>
        <dbReference type="Pfam" id="PF21761"/>
    </source>
</evidence>
<protein>
    <submittedName>
        <fullName evidence="5">3-hydroxyisobutyrate dehydrogenase-like beta-hydroxyacid dehydrogenase</fullName>
    </submittedName>
</protein>
<dbReference type="InterPro" id="IPR015815">
    <property type="entry name" value="HIBADH-related"/>
</dbReference>